<dbReference type="Proteomes" id="UP000663193">
    <property type="component" value="Chromosome 19"/>
</dbReference>
<feature type="region of interest" description="Disordered" evidence="1">
    <location>
        <begin position="205"/>
        <end position="228"/>
    </location>
</feature>
<sequence length="228" mass="24193">MTATPEENKATVSSALKAMSSNSVLSERLDALLRSAQEANKLNSGDAPPAKHEFAAPKTNAELPGRDSPQCDAPETPKPYLAAIATGSPLSRNHTRETSNMSTVKSPDTPSRRLNPSASTYTPPQSQGPAISATPIAPATADAIRLQKAYYEAQLQKAYRDGLMQGNYVGTENGFRQGYEQGRKIGVQEGTKHGYLQGRLAGYAEGQGQGSAKDIKEESGYMGKGSGF</sequence>
<evidence type="ECO:0000313" key="2">
    <source>
        <dbReference type="EMBL" id="QRD05968.1"/>
    </source>
</evidence>
<feature type="region of interest" description="Disordered" evidence="1">
    <location>
        <begin position="1"/>
        <end position="22"/>
    </location>
</feature>
<dbReference type="VEuPathDB" id="FungiDB:JI435_133930"/>
<dbReference type="EMBL" id="CP069041">
    <property type="protein sequence ID" value="QRD05968.1"/>
    <property type="molecule type" value="Genomic_DNA"/>
</dbReference>
<feature type="compositionally biased region" description="Polar residues" evidence="1">
    <location>
        <begin position="88"/>
        <end position="128"/>
    </location>
</feature>
<reference evidence="3" key="1">
    <citation type="journal article" date="2021" name="BMC Genomics">
        <title>Chromosome-level genome assembly and manually-curated proteome of model necrotroph Parastagonospora nodorum Sn15 reveals a genome-wide trove of candidate effector homologs, and redundancy of virulence-related functions within an accessory chromosome.</title>
        <authorList>
            <person name="Bertazzoni S."/>
            <person name="Jones D.A.B."/>
            <person name="Phan H.T."/>
            <person name="Tan K.-C."/>
            <person name="Hane J.K."/>
        </authorList>
    </citation>
    <scope>NUCLEOTIDE SEQUENCE [LARGE SCALE GENOMIC DNA]</scope>
    <source>
        <strain evidence="3">SN15 / ATCC MYA-4574 / FGSC 10173)</strain>
    </source>
</reference>
<name>A0A7U2NPT6_PHANO</name>
<dbReference type="AlphaFoldDB" id="A0A7U2NPT6"/>
<organism evidence="2 3">
    <name type="scientific">Phaeosphaeria nodorum (strain SN15 / ATCC MYA-4574 / FGSC 10173)</name>
    <name type="common">Glume blotch fungus</name>
    <name type="synonym">Parastagonospora nodorum</name>
    <dbReference type="NCBI Taxonomy" id="321614"/>
    <lineage>
        <taxon>Eukaryota</taxon>
        <taxon>Fungi</taxon>
        <taxon>Dikarya</taxon>
        <taxon>Ascomycota</taxon>
        <taxon>Pezizomycotina</taxon>
        <taxon>Dothideomycetes</taxon>
        <taxon>Pleosporomycetidae</taxon>
        <taxon>Pleosporales</taxon>
        <taxon>Pleosporineae</taxon>
        <taxon>Phaeosphaeriaceae</taxon>
        <taxon>Parastagonospora</taxon>
    </lineage>
</organism>
<protein>
    <recommendedName>
        <fullName evidence="4">Essential protein Yae1 N-terminal domain-containing protein</fullName>
    </recommendedName>
</protein>
<accession>A0A7U2NPT6</accession>
<gene>
    <name evidence="2" type="ORF">JI435_133930</name>
</gene>
<proteinExistence type="predicted"/>
<evidence type="ECO:0000313" key="3">
    <source>
        <dbReference type="Proteomes" id="UP000663193"/>
    </source>
</evidence>
<evidence type="ECO:0008006" key="4">
    <source>
        <dbReference type="Google" id="ProtNLM"/>
    </source>
</evidence>
<feature type="region of interest" description="Disordered" evidence="1">
    <location>
        <begin position="36"/>
        <end position="133"/>
    </location>
</feature>
<dbReference type="OrthoDB" id="48036at2759"/>
<evidence type="ECO:0000256" key="1">
    <source>
        <dbReference type="SAM" id="MobiDB-lite"/>
    </source>
</evidence>
<keyword evidence="3" id="KW-1185">Reference proteome</keyword>